<evidence type="ECO:0000259" key="9">
    <source>
        <dbReference type="Pfam" id="PF17676"/>
    </source>
</evidence>
<evidence type="ECO:0000313" key="10">
    <source>
        <dbReference type="EMBL" id="CAE20713.1"/>
    </source>
</evidence>
<keyword evidence="7" id="KW-0732">Signal</keyword>
<evidence type="ECO:0000256" key="1">
    <source>
        <dbReference type="ARBA" id="ARBA00010233"/>
    </source>
</evidence>
<name>Q7V835_PROMM</name>
<protein>
    <submittedName>
        <fullName evidence="10">Uncharacterized protein family UPF0094</fullName>
    </submittedName>
</protein>
<feature type="active site" description="Charge relay system" evidence="6">
    <location>
        <position position="230"/>
    </location>
</feature>
<dbReference type="SUPFAM" id="SSF141986">
    <property type="entry name" value="LD-carboxypeptidase A C-terminal domain-like"/>
    <property type="match status" value="1"/>
</dbReference>
<feature type="signal peptide" evidence="7">
    <location>
        <begin position="1"/>
        <end position="21"/>
    </location>
</feature>
<dbReference type="GO" id="GO:0008236">
    <property type="term" value="F:serine-type peptidase activity"/>
    <property type="evidence" value="ECO:0007669"/>
    <property type="project" value="UniProtKB-KW"/>
</dbReference>
<dbReference type="PANTHER" id="PTHR30237:SF2">
    <property type="entry name" value="MUREIN TETRAPEPTIDE CARBOXYPEPTIDASE"/>
    <property type="match status" value="1"/>
</dbReference>
<dbReference type="RefSeq" id="WP_011129917.1">
    <property type="nucleotide sequence ID" value="NC_005071.1"/>
</dbReference>
<evidence type="ECO:0000256" key="2">
    <source>
        <dbReference type="ARBA" id="ARBA00022645"/>
    </source>
</evidence>
<keyword evidence="4" id="KW-0378">Hydrolase</keyword>
<dbReference type="PIRSF" id="PIRSF028757">
    <property type="entry name" value="LD-carboxypeptidase"/>
    <property type="match status" value="1"/>
</dbReference>
<dbReference type="MEROPS" id="S66.001"/>
<dbReference type="eggNOG" id="COG1619">
    <property type="taxonomic scope" value="Bacteria"/>
</dbReference>
<dbReference type="GO" id="GO:0006508">
    <property type="term" value="P:proteolysis"/>
    <property type="evidence" value="ECO:0007669"/>
    <property type="project" value="UniProtKB-KW"/>
</dbReference>
<dbReference type="Pfam" id="PF02016">
    <property type="entry name" value="Peptidase_S66"/>
    <property type="match status" value="1"/>
</dbReference>
<feature type="domain" description="LD-carboxypeptidase N-terminal" evidence="8">
    <location>
        <begin position="62"/>
        <end position="155"/>
    </location>
</feature>
<keyword evidence="3" id="KW-0645">Protease</keyword>
<feature type="active site" description="Nucleophile" evidence="6">
    <location>
        <position position="144"/>
    </location>
</feature>
<evidence type="ECO:0000256" key="5">
    <source>
        <dbReference type="ARBA" id="ARBA00022825"/>
    </source>
</evidence>
<evidence type="ECO:0000256" key="7">
    <source>
        <dbReference type="SAM" id="SignalP"/>
    </source>
</evidence>
<dbReference type="GO" id="GO:0004180">
    <property type="term" value="F:carboxypeptidase activity"/>
    <property type="evidence" value="ECO:0007669"/>
    <property type="project" value="UniProtKB-KW"/>
</dbReference>
<dbReference type="KEGG" id="pmt:PMT_0538"/>
<evidence type="ECO:0000256" key="4">
    <source>
        <dbReference type="ARBA" id="ARBA00022801"/>
    </source>
</evidence>
<dbReference type="InterPro" id="IPR040921">
    <property type="entry name" value="Peptidase_S66C"/>
</dbReference>
<feature type="active site" description="Charge relay system" evidence="6">
    <location>
        <position position="299"/>
    </location>
</feature>
<dbReference type="Gene3D" id="3.50.30.60">
    <property type="entry name" value="LD-carboxypeptidase A C-terminal domain-like"/>
    <property type="match status" value="1"/>
</dbReference>
<dbReference type="HOGENOM" id="CLU_034346_3_1_3"/>
<evidence type="ECO:0000256" key="3">
    <source>
        <dbReference type="ARBA" id="ARBA00022670"/>
    </source>
</evidence>
<dbReference type="AlphaFoldDB" id="Q7V835"/>
<keyword evidence="2" id="KW-0121">Carboxypeptidase</keyword>
<evidence type="ECO:0000313" key="11">
    <source>
        <dbReference type="Proteomes" id="UP000001423"/>
    </source>
</evidence>
<comment type="similarity">
    <text evidence="1">Belongs to the peptidase S66 family.</text>
</comment>
<dbReference type="SUPFAM" id="SSF52317">
    <property type="entry name" value="Class I glutamine amidotransferase-like"/>
    <property type="match status" value="1"/>
</dbReference>
<gene>
    <name evidence="10" type="ordered locus">PMT_0538</name>
</gene>
<reference evidence="10 11" key="1">
    <citation type="journal article" date="2003" name="Nature">
        <title>Genome divergence in two Prochlorococcus ecotypes reflects oceanic niche differentiation.</title>
        <authorList>
            <person name="Rocap G."/>
            <person name="Larimer F.W."/>
            <person name="Lamerdin J.E."/>
            <person name="Malfatti S."/>
            <person name="Chain P."/>
            <person name="Ahlgren N.A."/>
            <person name="Arellano A."/>
            <person name="Coleman M."/>
            <person name="Hauser L."/>
            <person name="Hess W.R."/>
            <person name="Johnson Z.I."/>
            <person name="Land M.L."/>
            <person name="Lindell D."/>
            <person name="Post A.F."/>
            <person name="Regala W."/>
            <person name="Shah M."/>
            <person name="Shaw S.L."/>
            <person name="Steglich C."/>
            <person name="Sullivan M.B."/>
            <person name="Ting C.S."/>
            <person name="Tolonen A."/>
            <person name="Webb E.A."/>
            <person name="Zinser E.R."/>
            <person name="Chisholm S.W."/>
        </authorList>
    </citation>
    <scope>NUCLEOTIDE SEQUENCE [LARGE SCALE GENOMIC DNA]</scope>
    <source>
        <strain evidence="11">MIT 9313</strain>
    </source>
</reference>
<keyword evidence="11" id="KW-1185">Reference proteome</keyword>
<dbReference type="InterPro" id="IPR029062">
    <property type="entry name" value="Class_I_gatase-like"/>
</dbReference>
<dbReference type="PANTHER" id="PTHR30237">
    <property type="entry name" value="MURAMOYLTETRAPEPTIDE CARBOXYPEPTIDASE"/>
    <property type="match status" value="1"/>
</dbReference>
<evidence type="ECO:0000256" key="6">
    <source>
        <dbReference type="PIRSR" id="PIRSR028757-1"/>
    </source>
</evidence>
<dbReference type="InterPro" id="IPR003507">
    <property type="entry name" value="S66_fam"/>
</dbReference>
<feature type="chain" id="PRO_5004292612" evidence="7">
    <location>
        <begin position="22"/>
        <end position="325"/>
    </location>
</feature>
<dbReference type="EMBL" id="BX548175">
    <property type="protein sequence ID" value="CAE20713.1"/>
    <property type="molecule type" value="Genomic_DNA"/>
</dbReference>
<dbReference type="CDD" id="cd07025">
    <property type="entry name" value="Peptidase_S66"/>
    <property type="match status" value="1"/>
</dbReference>
<proteinExistence type="inferred from homology"/>
<dbReference type="Gene3D" id="3.40.50.10740">
    <property type="entry name" value="Class I glutamine amidotransferase-like"/>
    <property type="match status" value="1"/>
</dbReference>
<keyword evidence="5" id="KW-0720">Serine protease</keyword>
<feature type="domain" description="LD-carboxypeptidase C-terminal" evidence="9">
    <location>
        <begin position="200"/>
        <end position="314"/>
    </location>
</feature>
<dbReference type="InterPro" id="IPR027461">
    <property type="entry name" value="Carboxypeptidase_A_C_sf"/>
</dbReference>
<accession>Q7V835</accession>
<dbReference type="Proteomes" id="UP000001423">
    <property type="component" value="Chromosome"/>
</dbReference>
<evidence type="ECO:0000259" key="8">
    <source>
        <dbReference type="Pfam" id="PF02016"/>
    </source>
</evidence>
<dbReference type="InterPro" id="IPR040449">
    <property type="entry name" value="Peptidase_S66_N"/>
</dbReference>
<dbReference type="Pfam" id="PF17676">
    <property type="entry name" value="Peptidase_S66C"/>
    <property type="match status" value="1"/>
</dbReference>
<organism evidence="10 11">
    <name type="scientific">Prochlorococcus marinus (strain MIT 9313)</name>
    <dbReference type="NCBI Taxonomy" id="74547"/>
    <lineage>
        <taxon>Bacteria</taxon>
        <taxon>Bacillati</taxon>
        <taxon>Cyanobacteriota</taxon>
        <taxon>Cyanophyceae</taxon>
        <taxon>Synechococcales</taxon>
        <taxon>Prochlorococcaceae</taxon>
        <taxon>Prochlorococcus</taxon>
    </lineage>
</organism>
<dbReference type="InterPro" id="IPR027478">
    <property type="entry name" value="LdcA_N"/>
</dbReference>
<sequence length="325" mass="35115">MRRRSLLMGLPAAIAATFAWPKLGRTLTPAFHASTPLAAPTPLRDGSRIRAVNTGTWIDPQTDFSFLVERCKAQGWLLELPPSLHRQWHWFSGTDAQRRAELEAAWRDPHVDGIVYIGSGWGSARVLEDGFHFPRRSLWSLGFSDSSSLLLAQWGVGSRGAIHGSMTGSDEQWQRTVGLLSCQSVAPISGIGVIPGIAVGPLVVTNLTVATHLIGTPWFPDLRGAVLVLEDVGEAPYRVDRMLTQWRSAGLLRDVAAVATGRFSWKGEIVPGDFSMVGILEERLSSLGVPIVSDLPVGHGQPNLALPLGAIARLDGRNGSLMLLS</sequence>